<dbReference type="PANTHER" id="PTHR43877">
    <property type="entry name" value="AMINOALKYLPHOSPHONATE N-ACETYLTRANSFERASE-RELATED-RELATED"/>
    <property type="match status" value="1"/>
</dbReference>
<dbReference type="CDD" id="cd04301">
    <property type="entry name" value="NAT_SF"/>
    <property type="match status" value="1"/>
</dbReference>
<dbReference type="InterPro" id="IPR000182">
    <property type="entry name" value="GNAT_dom"/>
</dbReference>
<dbReference type="Proteomes" id="UP000198426">
    <property type="component" value="Unassembled WGS sequence"/>
</dbReference>
<organism evidence="4 5">
    <name type="scientific">Tropicimonas sediminicola</name>
    <dbReference type="NCBI Taxonomy" id="1031541"/>
    <lineage>
        <taxon>Bacteria</taxon>
        <taxon>Pseudomonadati</taxon>
        <taxon>Pseudomonadota</taxon>
        <taxon>Alphaproteobacteria</taxon>
        <taxon>Rhodobacterales</taxon>
        <taxon>Roseobacteraceae</taxon>
        <taxon>Tropicimonas</taxon>
    </lineage>
</organism>
<dbReference type="Gene3D" id="3.40.630.30">
    <property type="match status" value="1"/>
</dbReference>
<dbReference type="InterPro" id="IPR050832">
    <property type="entry name" value="Bact_Acetyltransf"/>
</dbReference>
<evidence type="ECO:0000313" key="4">
    <source>
        <dbReference type="EMBL" id="SNS15458.1"/>
    </source>
</evidence>
<keyword evidence="1 4" id="KW-0808">Transferase</keyword>
<evidence type="ECO:0000256" key="1">
    <source>
        <dbReference type="ARBA" id="ARBA00022679"/>
    </source>
</evidence>
<evidence type="ECO:0000256" key="2">
    <source>
        <dbReference type="ARBA" id="ARBA00023315"/>
    </source>
</evidence>
<proteinExistence type="predicted"/>
<dbReference type="SUPFAM" id="SSF55729">
    <property type="entry name" value="Acyl-CoA N-acyltransferases (Nat)"/>
    <property type="match status" value="1"/>
</dbReference>
<feature type="domain" description="N-acetyltransferase" evidence="3">
    <location>
        <begin position="14"/>
        <end position="205"/>
    </location>
</feature>
<gene>
    <name evidence="4" type="ORF">SAMN05421757_101104</name>
</gene>
<dbReference type="Pfam" id="PF00583">
    <property type="entry name" value="Acetyltransf_1"/>
    <property type="match status" value="1"/>
</dbReference>
<keyword evidence="5" id="KW-1185">Reference proteome</keyword>
<dbReference type="GO" id="GO:0016747">
    <property type="term" value="F:acyltransferase activity, transferring groups other than amino-acyl groups"/>
    <property type="evidence" value="ECO:0007669"/>
    <property type="project" value="InterPro"/>
</dbReference>
<sequence length="207" mass="22759">MGNRAASAETRAMRIVRGFPDERRDEVAALFWQAFSGKLGRVMAPERRALDFITHALRPAHAFSAETDDGRLLGVVGFKTQKGGLVAGGFSDLARSYGWFGALWRGPLLDLMERPLAEGEMLMDGIFVDAEARGEGVGSALIRTVIAEARALGMKEVRLDVIDINLRARALYERHGFRAAGRIESGLLSVLYGFHHATTMRLELSSR</sequence>
<protein>
    <submittedName>
        <fullName evidence="4">Acetyltransferase (GNAT) family protein</fullName>
    </submittedName>
</protein>
<dbReference type="PROSITE" id="PS51186">
    <property type="entry name" value="GNAT"/>
    <property type="match status" value="1"/>
</dbReference>
<keyword evidence="2" id="KW-0012">Acyltransferase</keyword>
<dbReference type="EMBL" id="FZOY01000001">
    <property type="protein sequence ID" value="SNS15458.1"/>
    <property type="molecule type" value="Genomic_DNA"/>
</dbReference>
<dbReference type="InterPro" id="IPR016181">
    <property type="entry name" value="Acyl_CoA_acyltransferase"/>
</dbReference>
<evidence type="ECO:0000259" key="3">
    <source>
        <dbReference type="PROSITE" id="PS51186"/>
    </source>
</evidence>
<name>A0A239C711_9RHOB</name>
<evidence type="ECO:0000313" key="5">
    <source>
        <dbReference type="Proteomes" id="UP000198426"/>
    </source>
</evidence>
<dbReference type="AlphaFoldDB" id="A0A239C711"/>
<accession>A0A239C711</accession>
<dbReference type="PANTHER" id="PTHR43877:SF2">
    <property type="entry name" value="AMINOALKYLPHOSPHONATE N-ACETYLTRANSFERASE-RELATED"/>
    <property type="match status" value="1"/>
</dbReference>
<reference evidence="4 5" key="1">
    <citation type="submission" date="2017-06" db="EMBL/GenBank/DDBJ databases">
        <authorList>
            <person name="Kim H.J."/>
            <person name="Triplett B.A."/>
        </authorList>
    </citation>
    <scope>NUCLEOTIDE SEQUENCE [LARGE SCALE GENOMIC DNA]</scope>
    <source>
        <strain evidence="4 5">DSM 29339</strain>
    </source>
</reference>